<feature type="transmembrane region" description="Helical" evidence="1">
    <location>
        <begin position="12"/>
        <end position="37"/>
    </location>
</feature>
<organism evidence="2 3">
    <name type="scientific">Alicyclobacillus mengziensis</name>
    <dbReference type="NCBI Taxonomy" id="2931921"/>
    <lineage>
        <taxon>Bacteria</taxon>
        <taxon>Bacillati</taxon>
        <taxon>Bacillota</taxon>
        <taxon>Bacilli</taxon>
        <taxon>Bacillales</taxon>
        <taxon>Alicyclobacillaceae</taxon>
        <taxon>Alicyclobacillus</taxon>
    </lineage>
</organism>
<name>A0A9X7VWS8_9BACL</name>
<feature type="transmembrane region" description="Helical" evidence="1">
    <location>
        <begin position="57"/>
        <end position="77"/>
    </location>
</feature>
<evidence type="ECO:0000313" key="3">
    <source>
        <dbReference type="Proteomes" id="UP000663505"/>
    </source>
</evidence>
<accession>A0A9X7VWS8</accession>
<keyword evidence="3" id="KW-1185">Reference proteome</keyword>
<keyword evidence="1" id="KW-0472">Membrane</keyword>
<proteinExistence type="predicted"/>
<dbReference type="KEGG" id="afx:JZ786_18800"/>
<dbReference type="InterPro" id="IPR010699">
    <property type="entry name" value="DUF1275"/>
</dbReference>
<feature type="transmembrane region" description="Helical" evidence="1">
    <location>
        <begin position="89"/>
        <end position="111"/>
    </location>
</feature>
<dbReference type="EMBL" id="CP071182">
    <property type="protein sequence ID" value="QSO46496.1"/>
    <property type="molecule type" value="Genomic_DNA"/>
</dbReference>
<sequence>MSKLTSPNVLVILMTLTSGCADAISFLALGQVLTAAMTGNTVFLGLALVHAGGLKPVGYIVALLGFMLGAAIGAFVLRHNREVKGVTSSVLMALGVEATLFMVFGILALFAPPLYGPYHLLLILALSSAMGVQGTAARRIGVNGVPTTVITSLTTGLIESLVWNTHGSFFKQDVNASVTSKNMIPASMILVWIVDVIAYGVGAALCGALVLRWHLHAIWLPFTIVSIVLISTFVSRSYTGAKKKAELST</sequence>
<feature type="transmembrane region" description="Helical" evidence="1">
    <location>
        <begin position="217"/>
        <end position="234"/>
    </location>
</feature>
<reference evidence="2 3" key="1">
    <citation type="submission" date="2021-02" db="EMBL/GenBank/DDBJ databases">
        <title>Alicyclobacillus curvatus sp. nov. and Alicyclobacillus mengziensis sp. nov., two acidophilic bacteria isolated from acid mine drainage.</title>
        <authorList>
            <person name="Huang Y."/>
        </authorList>
    </citation>
    <scope>NUCLEOTIDE SEQUENCE [LARGE SCALE GENOMIC DNA]</scope>
    <source>
        <strain evidence="2 3">S30H14</strain>
    </source>
</reference>
<keyword evidence="1" id="KW-1133">Transmembrane helix</keyword>
<keyword evidence="1" id="KW-0812">Transmembrane</keyword>
<dbReference type="RefSeq" id="WP_206655865.1">
    <property type="nucleotide sequence ID" value="NZ_CP071182.1"/>
</dbReference>
<feature type="transmembrane region" description="Helical" evidence="1">
    <location>
        <begin position="189"/>
        <end position="211"/>
    </location>
</feature>
<evidence type="ECO:0000313" key="2">
    <source>
        <dbReference type="EMBL" id="QSO46496.1"/>
    </source>
</evidence>
<dbReference type="Pfam" id="PF06912">
    <property type="entry name" value="DUF1275"/>
    <property type="match status" value="1"/>
</dbReference>
<dbReference type="Proteomes" id="UP000663505">
    <property type="component" value="Chromosome"/>
</dbReference>
<dbReference type="PANTHER" id="PTHR37314">
    <property type="entry name" value="SLR0142 PROTEIN"/>
    <property type="match status" value="1"/>
</dbReference>
<evidence type="ECO:0000256" key="1">
    <source>
        <dbReference type="SAM" id="Phobius"/>
    </source>
</evidence>
<dbReference type="PROSITE" id="PS51257">
    <property type="entry name" value="PROKAR_LIPOPROTEIN"/>
    <property type="match status" value="1"/>
</dbReference>
<dbReference type="PANTHER" id="PTHR37314:SF4">
    <property type="entry name" value="UPF0700 TRANSMEMBRANE PROTEIN YOAK"/>
    <property type="match status" value="1"/>
</dbReference>
<protein>
    <submittedName>
        <fullName evidence="2">DUF1275 domain-containing protein</fullName>
    </submittedName>
</protein>
<gene>
    <name evidence="2" type="ORF">JZ786_18800</name>
</gene>
<feature type="transmembrane region" description="Helical" evidence="1">
    <location>
        <begin position="117"/>
        <end position="136"/>
    </location>
</feature>
<dbReference type="AlphaFoldDB" id="A0A9X7VWS8"/>